<dbReference type="InterPro" id="IPR027417">
    <property type="entry name" value="P-loop_NTPase"/>
</dbReference>
<dbReference type="OrthoDB" id="8481147at2"/>
<dbReference type="PANTHER" id="PTHR43776">
    <property type="entry name" value="TRANSPORT ATP-BINDING PROTEIN"/>
    <property type="match status" value="1"/>
</dbReference>
<dbReference type="CDD" id="cd03257">
    <property type="entry name" value="ABC_NikE_OppD_transporters"/>
    <property type="match status" value="1"/>
</dbReference>
<dbReference type="Pfam" id="PF08352">
    <property type="entry name" value="oligo_HPY"/>
    <property type="match status" value="1"/>
</dbReference>
<organism evidence="6 7">
    <name type="scientific">Mycetocola lacteus</name>
    <dbReference type="NCBI Taxonomy" id="76637"/>
    <lineage>
        <taxon>Bacteria</taxon>
        <taxon>Bacillati</taxon>
        <taxon>Actinomycetota</taxon>
        <taxon>Actinomycetes</taxon>
        <taxon>Micrococcales</taxon>
        <taxon>Microbacteriaceae</taxon>
        <taxon>Mycetocola</taxon>
    </lineage>
</organism>
<accession>A0A3L7AM51</accession>
<dbReference type="EMBL" id="RCUY01000010">
    <property type="protein sequence ID" value="RLP81367.1"/>
    <property type="molecule type" value="Genomic_DNA"/>
</dbReference>
<evidence type="ECO:0000256" key="2">
    <source>
        <dbReference type="ARBA" id="ARBA00022448"/>
    </source>
</evidence>
<gene>
    <name evidence="6" type="ORF">D9V34_12120</name>
</gene>
<evidence type="ECO:0000256" key="1">
    <source>
        <dbReference type="ARBA" id="ARBA00005417"/>
    </source>
</evidence>
<comment type="caution">
    <text evidence="6">The sequence shown here is derived from an EMBL/GenBank/DDBJ whole genome shotgun (WGS) entry which is preliminary data.</text>
</comment>
<keyword evidence="3" id="KW-0547">Nucleotide-binding</keyword>
<dbReference type="PROSITE" id="PS00211">
    <property type="entry name" value="ABC_TRANSPORTER_1"/>
    <property type="match status" value="1"/>
</dbReference>
<name>A0A3L7AM51_9MICO</name>
<keyword evidence="2" id="KW-0813">Transport</keyword>
<dbReference type="Pfam" id="PF00005">
    <property type="entry name" value="ABC_tran"/>
    <property type="match status" value="1"/>
</dbReference>
<dbReference type="InterPro" id="IPR017871">
    <property type="entry name" value="ABC_transporter-like_CS"/>
</dbReference>
<evidence type="ECO:0000313" key="6">
    <source>
        <dbReference type="EMBL" id="RLP81367.1"/>
    </source>
</evidence>
<dbReference type="RefSeq" id="WP_121689059.1">
    <property type="nucleotide sequence ID" value="NZ_RCUY01000010.1"/>
</dbReference>
<evidence type="ECO:0000259" key="5">
    <source>
        <dbReference type="PROSITE" id="PS50893"/>
    </source>
</evidence>
<reference evidence="6 7" key="1">
    <citation type="submission" date="2018-10" db="EMBL/GenBank/DDBJ databases">
        <authorList>
            <person name="Li J."/>
        </authorList>
    </citation>
    <scope>NUCLEOTIDE SEQUENCE [LARGE SCALE GENOMIC DNA]</scope>
    <source>
        <strain evidence="6 7">JCM 11654</strain>
    </source>
</reference>
<dbReference type="InterPro" id="IPR050319">
    <property type="entry name" value="ABC_transp_ATP-bind"/>
</dbReference>
<dbReference type="InterPro" id="IPR003439">
    <property type="entry name" value="ABC_transporter-like_ATP-bd"/>
</dbReference>
<evidence type="ECO:0000313" key="7">
    <source>
        <dbReference type="Proteomes" id="UP000269438"/>
    </source>
</evidence>
<dbReference type="PANTHER" id="PTHR43776:SF7">
    <property type="entry name" value="D,D-DIPEPTIDE TRANSPORT ATP-BINDING PROTEIN DDPF-RELATED"/>
    <property type="match status" value="1"/>
</dbReference>
<dbReference type="SMART" id="SM00382">
    <property type="entry name" value="AAA"/>
    <property type="match status" value="1"/>
</dbReference>
<evidence type="ECO:0000256" key="4">
    <source>
        <dbReference type="ARBA" id="ARBA00022840"/>
    </source>
</evidence>
<comment type="similarity">
    <text evidence="1">Belongs to the ABC transporter superfamily.</text>
</comment>
<dbReference type="GO" id="GO:0015833">
    <property type="term" value="P:peptide transport"/>
    <property type="evidence" value="ECO:0007669"/>
    <property type="project" value="InterPro"/>
</dbReference>
<proteinExistence type="inferred from homology"/>
<dbReference type="GO" id="GO:0005524">
    <property type="term" value="F:ATP binding"/>
    <property type="evidence" value="ECO:0007669"/>
    <property type="project" value="UniProtKB-KW"/>
</dbReference>
<dbReference type="InterPro" id="IPR003593">
    <property type="entry name" value="AAA+_ATPase"/>
</dbReference>
<sequence>MNEYLLAADNVDFRYPGRDTNTLHGITLALRRGERVGLVGESGAGKSTILRLLLGLDSPTSGAVRFQGEPLNLRDRAGLRGFRSAVQNVFQDPYGALDPRATVGRTITEPLRSLGIERDREALNSRVAELLAAVDLPADAADRYPHAFSGGQRQRIAIARALAPNPQLILADEPVSALDMSVRTQIIELLRGLGRSDAAVPDEHQTGLLLVSHDLSIVAALCDRVAVLQDGRIVEEGLTAEVLANPQHPYTRTLLAAIPRLPRIEG</sequence>
<dbReference type="GO" id="GO:0016887">
    <property type="term" value="F:ATP hydrolysis activity"/>
    <property type="evidence" value="ECO:0007669"/>
    <property type="project" value="InterPro"/>
</dbReference>
<dbReference type="Gene3D" id="3.40.50.300">
    <property type="entry name" value="P-loop containing nucleotide triphosphate hydrolases"/>
    <property type="match status" value="1"/>
</dbReference>
<dbReference type="Proteomes" id="UP000269438">
    <property type="component" value="Unassembled WGS sequence"/>
</dbReference>
<dbReference type="GO" id="GO:0055085">
    <property type="term" value="P:transmembrane transport"/>
    <property type="evidence" value="ECO:0007669"/>
    <property type="project" value="UniProtKB-ARBA"/>
</dbReference>
<evidence type="ECO:0000256" key="3">
    <source>
        <dbReference type="ARBA" id="ARBA00022741"/>
    </source>
</evidence>
<feature type="domain" description="ABC transporter" evidence="5">
    <location>
        <begin position="6"/>
        <end position="255"/>
    </location>
</feature>
<dbReference type="AlphaFoldDB" id="A0A3L7AM51"/>
<keyword evidence="7" id="KW-1185">Reference proteome</keyword>
<dbReference type="SUPFAM" id="SSF52540">
    <property type="entry name" value="P-loop containing nucleoside triphosphate hydrolases"/>
    <property type="match status" value="1"/>
</dbReference>
<dbReference type="PROSITE" id="PS50893">
    <property type="entry name" value="ABC_TRANSPORTER_2"/>
    <property type="match status" value="1"/>
</dbReference>
<keyword evidence="4 6" id="KW-0067">ATP-binding</keyword>
<dbReference type="InterPro" id="IPR013563">
    <property type="entry name" value="Oligopep_ABC_C"/>
</dbReference>
<protein>
    <submittedName>
        <fullName evidence="6">ABC transporter ATP-binding protein</fullName>
    </submittedName>
</protein>